<keyword evidence="3" id="KW-1185">Reference proteome</keyword>
<name>A0AAP2DY79_9BACT</name>
<dbReference type="Proteomes" id="UP001319080">
    <property type="component" value="Unassembled WGS sequence"/>
</dbReference>
<gene>
    <name evidence="2" type="ORF">KK062_08180</name>
</gene>
<sequence>MKLEDIPKKEIFTAPDGYFDKLPGVIQARVAKQSRFTRPAWQYSLRYALPAVVLVAAGILWYTRQTSAQDMLAGIATEELVRYLEESEGLSTDELLDTNLLDTDDVQAIEQEVYNLDLNDDVLDALEDNLDDLNSL</sequence>
<keyword evidence="1" id="KW-0812">Transmembrane</keyword>
<accession>A0AAP2DY79</accession>
<dbReference type="AlphaFoldDB" id="A0AAP2DY79"/>
<feature type="transmembrane region" description="Helical" evidence="1">
    <location>
        <begin position="44"/>
        <end position="62"/>
    </location>
</feature>
<protein>
    <submittedName>
        <fullName evidence="2">Uncharacterized protein</fullName>
    </submittedName>
</protein>
<evidence type="ECO:0000313" key="2">
    <source>
        <dbReference type="EMBL" id="MBT1708197.1"/>
    </source>
</evidence>
<organism evidence="2 3">
    <name type="scientific">Dawidia cretensis</name>
    <dbReference type="NCBI Taxonomy" id="2782350"/>
    <lineage>
        <taxon>Bacteria</taxon>
        <taxon>Pseudomonadati</taxon>
        <taxon>Bacteroidota</taxon>
        <taxon>Cytophagia</taxon>
        <taxon>Cytophagales</taxon>
        <taxon>Chryseotaleaceae</taxon>
        <taxon>Dawidia</taxon>
    </lineage>
</organism>
<comment type="caution">
    <text evidence="2">The sequence shown here is derived from an EMBL/GenBank/DDBJ whole genome shotgun (WGS) entry which is preliminary data.</text>
</comment>
<keyword evidence="1" id="KW-1133">Transmembrane helix</keyword>
<keyword evidence="1" id="KW-0472">Membrane</keyword>
<dbReference type="RefSeq" id="WP_254083787.1">
    <property type="nucleotide sequence ID" value="NZ_JAHESE010000005.1"/>
</dbReference>
<evidence type="ECO:0000256" key="1">
    <source>
        <dbReference type="SAM" id="Phobius"/>
    </source>
</evidence>
<reference evidence="2 3" key="1">
    <citation type="submission" date="2021-05" db="EMBL/GenBank/DDBJ databases">
        <title>A Polyphasic approach of four new species of the genus Ohtaekwangia: Ohtaekwangia histidinii sp. nov., Ohtaekwangia cretensis sp. nov., Ohtaekwangia indiensis sp. nov., Ohtaekwangia reichenbachii sp. nov. from diverse environment.</title>
        <authorList>
            <person name="Octaviana S."/>
        </authorList>
    </citation>
    <scope>NUCLEOTIDE SEQUENCE [LARGE SCALE GENOMIC DNA]</scope>
    <source>
        <strain evidence="2 3">PWU5</strain>
    </source>
</reference>
<proteinExistence type="predicted"/>
<evidence type="ECO:0000313" key="3">
    <source>
        <dbReference type="Proteomes" id="UP001319080"/>
    </source>
</evidence>
<dbReference type="EMBL" id="JAHESE010000005">
    <property type="protein sequence ID" value="MBT1708197.1"/>
    <property type="molecule type" value="Genomic_DNA"/>
</dbReference>